<dbReference type="InterPro" id="IPR015421">
    <property type="entry name" value="PyrdxlP-dep_Trfase_major"/>
</dbReference>
<comment type="pathway">
    <text evidence="2">Amino-acid biosynthesis; L-cysteine biosynthesis; L-cysteine from L-homocysteine and L-serine: step 2/2.</text>
</comment>
<dbReference type="GO" id="GO:0019343">
    <property type="term" value="P:cysteine biosynthetic process via cystathionine"/>
    <property type="evidence" value="ECO:0007669"/>
    <property type="project" value="TreeGrafter"/>
</dbReference>
<evidence type="ECO:0000256" key="3">
    <source>
        <dbReference type="ARBA" id="ARBA00009077"/>
    </source>
</evidence>
<dbReference type="SUPFAM" id="SSF53383">
    <property type="entry name" value="PLP-dependent transferases"/>
    <property type="match status" value="1"/>
</dbReference>
<dbReference type="AlphaFoldDB" id="A0AAN7P660"/>
<dbReference type="GO" id="GO:0005737">
    <property type="term" value="C:cytoplasm"/>
    <property type="evidence" value="ECO:0007669"/>
    <property type="project" value="TreeGrafter"/>
</dbReference>
<organism evidence="10 11">
    <name type="scientific">Aquatica leii</name>
    <dbReference type="NCBI Taxonomy" id="1421715"/>
    <lineage>
        <taxon>Eukaryota</taxon>
        <taxon>Metazoa</taxon>
        <taxon>Ecdysozoa</taxon>
        <taxon>Arthropoda</taxon>
        <taxon>Hexapoda</taxon>
        <taxon>Insecta</taxon>
        <taxon>Pterygota</taxon>
        <taxon>Neoptera</taxon>
        <taxon>Endopterygota</taxon>
        <taxon>Coleoptera</taxon>
        <taxon>Polyphaga</taxon>
        <taxon>Elateriformia</taxon>
        <taxon>Elateroidea</taxon>
        <taxon>Lampyridae</taxon>
        <taxon>Luciolinae</taxon>
        <taxon>Aquatica</taxon>
    </lineage>
</organism>
<keyword evidence="6" id="KW-0198">Cysteine biosynthesis</keyword>
<dbReference type="Gene3D" id="3.90.1150.10">
    <property type="entry name" value="Aspartate Aminotransferase, domain 1"/>
    <property type="match status" value="1"/>
</dbReference>
<name>A0AAN7P660_9COLE</name>
<feature type="modified residue" description="N6-(pyridoxal phosphate)lysine" evidence="8">
    <location>
        <position position="209"/>
    </location>
</feature>
<evidence type="ECO:0000256" key="5">
    <source>
        <dbReference type="ARBA" id="ARBA00022898"/>
    </source>
</evidence>
<evidence type="ECO:0000313" key="10">
    <source>
        <dbReference type="EMBL" id="KAK4875301.1"/>
    </source>
</evidence>
<gene>
    <name evidence="10" type="ORF">RN001_011723</name>
</gene>
<dbReference type="Pfam" id="PF01053">
    <property type="entry name" value="Cys_Met_Meta_PP"/>
    <property type="match status" value="1"/>
</dbReference>
<comment type="cofactor">
    <cofactor evidence="1 9">
        <name>pyridoxal 5'-phosphate</name>
        <dbReference type="ChEBI" id="CHEBI:597326"/>
    </cofactor>
</comment>
<evidence type="ECO:0000256" key="8">
    <source>
        <dbReference type="PIRSR" id="PIRSR001434-2"/>
    </source>
</evidence>
<protein>
    <recommendedName>
        <fullName evidence="4">cystathionine gamma-lyase</fullName>
        <ecNumber evidence="4">4.4.1.1</ecNumber>
    </recommendedName>
    <alternativeName>
        <fullName evidence="7">Gamma-cystathionase</fullName>
    </alternativeName>
</protein>
<sequence length="366" mass="40151">MESDYLPISKNFATLSIHSGNTGEDSEYACVVPPIVSSVNFRLNFSLTEDSISQKYTYSKIANPTRNNLEQCLATLEGAKYGLCFSSGGGGLSSLLAMLKPGSHIICNNSIFGGTVVLLNNIANSFSFTTSYVDMHNLENLVNAIQPNTALIWTESISNPLMKVADIKNISRVAKERNVLLAVDNTFLTPYFHRPLELGADIVNYSLTKYFNGHCDIIMGSLLVNKKELYDKLSFIQCAMGIVPSSFDCAEMIKSLKTFALRMKQHSINAIKVASQTSGHSGMVSFYINGDLKQTKQLLNNFKLIIPTTSFGAIESIAEIPLLISQSPVPSKQRDPKVTNNLVRLSVGLENDEDIINDLDQALNSL</sequence>
<reference evidence="11" key="1">
    <citation type="submission" date="2023-01" db="EMBL/GenBank/DDBJ databases">
        <title>Key to firefly adult light organ development and bioluminescence: homeobox transcription factors regulate luciferase expression and transportation to peroxisome.</title>
        <authorList>
            <person name="Fu X."/>
        </authorList>
    </citation>
    <scope>NUCLEOTIDE SEQUENCE [LARGE SCALE GENOMIC DNA]</scope>
</reference>
<dbReference type="EMBL" id="JARPUR010000005">
    <property type="protein sequence ID" value="KAK4875301.1"/>
    <property type="molecule type" value="Genomic_DNA"/>
</dbReference>
<dbReference type="PANTHER" id="PTHR11808">
    <property type="entry name" value="TRANS-SULFURATION ENZYME FAMILY MEMBER"/>
    <property type="match status" value="1"/>
</dbReference>
<dbReference type="Proteomes" id="UP001353858">
    <property type="component" value="Unassembled WGS sequence"/>
</dbReference>
<evidence type="ECO:0000313" key="11">
    <source>
        <dbReference type="Proteomes" id="UP001353858"/>
    </source>
</evidence>
<evidence type="ECO:0000256" key="9">
    <source>
        <dbReference type="RuleBase" id="RU362118"/>
    </source>
</evidence>
<evidence type="ECO:0000256" key="4">
    <source>
        <dbReference type="ARBA" id="ARBA00012085"/>
    </source>
</evidence>
<dbReference type="GO" id="GO:0019346">
    <property type="term" value="P:transsulfuration"/>
    <property type="evidence" value="ECO:0007669"/>
    <property type="project" value="InterPro"/>
</dbReference>
<keyword evidence="6" id="KW-0028">Amino-acid biosynthesis</keyword>
<evidence type="ECO:0000256" key="7">
    <source>
        <dbReference type="ARBA" id="ARBA00029853"/>
    </source>
</evidence>
<evidence type="ECO:0000256" key="6">
    <source>
        <dbReference type="ARBA" id="ARBA00023192"/>
    </source>
</evidence>
<dbReference type="EC" id="4.4.1.1" evidence="4"/>
<comment type="caution">
    <text evidence="10">The sequence shown here is derived from an EMBL/GenBank/DDBJ whole genome shotgun (WGS) entry which is preliminary data.</text>
</comment>
<keyword evidence="5 8" id="KW-0663">Pyridoxal phosphate</keyword>
<dbReference type="InterPro" id="IPR000277">
    <property type="entry name" value="Cys/Met-Metab_PyrdxlP-dep_enz"/>
</dbReference>
<dbReference type="GO" id="GO:0030170">
    <property type="term" value="F:pyridoxal phosphate binding"/>
    <property type="evidence" value="ECO:0007669"/>
    <property type="project" value="InterPro"/>
</dbReference>
<proteinExistence type="inferred from homology"/>
<evidence type="ECO:0000256" key="1">
    <source>
        <dbReference type="ARBA" id="ARBA00001933"/>
    </source>
</evidence>
<evidence type="ECO:0000256" key="2">
    <source>
        <dbReference type="ARBA" id="ARBA00005038"/>
    </source>
</evidence>
<dbReference type="FunFam" id="3.40.640.10:FF:000046">
    <property type="entry name" value="Cystathionine gamma-lyase"/>
    <property type="match status" value="1"/>
</dbReference>
<dbReference type="PIRSF" id="PIRSF001434">
    <property type="entry name" value="CGS"/>
    <property type="match status" value="1"/>
</dbReference>
<keyword evidence="11" id="KW-1185">Reference proteome</keyword>
<dbReference type="InterPro" id="IPR015422">
    <property type="entry name" value="PyrdxlP-dep_Trfase_small"/>
</dbReference>
<dbReference type="PANTHER" id="PTHR11808:SF15">
    <property type="entry name" value="CYSTATHIONINE GAMMA-LYASE"/>
    <property type="match status" value="1"/>
</dbReference>
<comment type="similarity">
    <text evidence="3 9">Belongs to the trans-sulfuration enzymes family.</text>
</comment>
<dbReference type="GO" id="GO:0004123">
    <property type="term" value="F:cystathionine gamma-lyase activity"/>
    <property type="evidence" value="ECO:0007669"/>
    <property type="project" value="TreeGrafter"/>
</dbReference>
<dbReference type="InterPro" id="IPR015424">
    <property type="entry name" value="PyrdxlP-dep_Trfase"/>
</dbReference>
<accession>A0AAN7P660</accession>
<dbReference type="Gene3D" id="3.40.640.10">
    <property type="entry name" value="Type I PLP-dependent aspartate aminotransferase-like (Major domain)"/>
    <property type="match status" value="1"/>
</dbReference>